<evidence type="ECO:0000313" key="14">
    <source>
        <dbReference type="Proteomes" id="UP000053095"/>
    </source>
</evidence>
<evidence type="ECO:0000259" key="12">
    <source>
        <dbReference type="PROSITE" id="PS50850"/>
    </source>
</evidence>
<evidence type="ECO:0000256" key="3">
    <source>
        <dbReference type="ARBA" id="ARBA00022989"/>
    </source>
</evidence>
<evidence type="ECO:0000256" key="6">
    <source>
        <dbReference type="ARBA" id="ARBA00023136"/>
    </source>
</evidence>
<keyword evidence="7" id="KW-0804">Transcription</keyword>
<dbReference type="EMBL" id="DF933807">
    <property type="protein sequence ID" value="GAM33509.1"/>
    <property type="molecule type" value="Genomic_DNA"/>
</dbReference>
<feature type="transmembrane region" description="Helical" evidence="10">
    <location>
        <begin position="155"/>
        <end position="174"/>
    </location>
</feature>
<dbReference type="SMART" id="SM00066">
    <property type="entry name" value="GAL4"/>
    <property type="match status" value="1"/>
</dbReference>
<protein>
    <recommendedName>
        <fullName evidence="15">Zn(2)-C6 fungal-type domain-containing protein</fullName>
    </recommendedName>
</protein>
<feature type="transmembrane region" description="Helical" evidence="10">
    <location>
        <begin position="186"/>
        <end position="209"/>
    </location>
</feature>
<keyword evidence="5" id="KW-0238">DNA-binding</keyword>
<dbReference type="SUPFAM" id="SSF103473">
    <property type="entry name" value="MFS general substrate transporter"/>
    <property type="match status" value="1"/>
</dbReference>
<comment type="subcellular location">
    <subcellularLocation>
        <location evidence="1">Membrane</location>
        <topology evidence="1">Multi-pass membrane protein</topology>
    </subcellularLocation>
</comment>
<evidence type="ECO:0000259" key="11">
    <source>
        <dbReference type="PROSITE" id="PS50048"/>
    </source>
</evidence>
<feature type="domain" description="Zn(2)-C6 fungal-type" evidence="11">
    <location>
        <begin position="1079"/>
        <end position="1108"/>
    </location>
</feature>
<dbReference type="PROSITE" id="PS00463">
    <property type="entry name" value="ZN2_CY6_FUNGAL_1"/>
    <property type="match status" value="1"/>
</dbReference>
<feature type="transmembrane region" description="Helical" evidence="10">
    <location>
        <begin position="450"/>
        <end position="472"/>
    </location>
</feature>
<feature type="transmembrane region" description="Helical" evidence="10">
    <location>
        <begin position="421"/>
        <end position="443"/>
    </location>
</feature>
<dbReference type="Pfam" id="PF07690">
    <property type="entry name" value="MFS_1"/>
    <property type="match status" value="1"/>
</dbReference>
<feature type="transmembrane region" description="Helical" evidence="10">
    <location>
        <begin position="867"/>
        <end position="884"/>
    </location>
</feature>
<feature type="domain" description="Major facilitator superfamily (MFS) profile" evidence="12">
    <location>
        <begin position="61"/>
        <end position="508"/>
    </location>
</feature>
<feature type="transmembrane region" description="Helical" evidence="10">
    <location>
        <begin position="59"/>
        <end position="84"/>
    </location>
</feature>
<dbReference type="PROSITE" id="PS50048">
    <property type="entry name" value="ZN2_CY6_FUNGAL_2"/>
    <property type="match status" value="1"/>
</dbReference>
<evidence type="ECO:0000313" key="13">
    <source>
        <dbReference type="EMBL" id="GAM33509.1"/>
    </source>
</evidence>
<dbReference type="FunFam" id="1.20.1250.20:FF:000318">
    <property type="entry name" value="MFS multidrug transporter, putative"/>
    <property type="match status" value="1"/>
</dbReference>
<evidence type="ECO:0000256" key="1">
    <source>
        <dbReference type="ARBA" id="ARBA00004141"/>
    </source>
</evidence>
<evidence type="ECO:0000256" key="10">
    <source>
        <dbReference type="SAM" id="Phobius"/>
    </source>
</evidence>
<dbReference type="PANTHER" id="PTHR23502:SF2">
    <property type="entry name" value="TRANSPORTER, PUTATIVE (AFU_ORTHOLOGUE AFUA_2G08910)-RELATED"/>
    <property type="match status" value="1"/>
</dbReference>
<keyword evidence="4" id="KW-0805">Transcription regulation</keyword>
<keyword evidence="8" id="KW-0539">Nucleus</keyword>
<evidence type="ECO:0000256" key="2">
    <source>
        <dbReference type="ARBA" id="ARBA00022692"/>
    </source>
</evidence>
<keyword evidence="14" id="KW-1185">Reference proteome</keyword>
<dbReference type="InterPro" id="IPR001138">
    <property type="entry name" value="Zn2Cys6_DnaBD"/>
</dbReference>
<proteinExistence type="predicted"/>
<dbReference type="InterPro" id="IPR011701">
    <property type="entry name" value="MFS"/>
</dbReference>
<organism evidence="13 14">
    <name type="scientific">Talaromyces pinophilus</name>
    <name type="common">Penicillium pinophilum</name>
    <dbReference type="NCBI Taxonomy" id="128442"/>
    <lineage>
        <taxon>Eukaryota</taxon>
        <taxon>Fungi</taxon>
        <taxon>Dikarya</taxon>
        <taxon>Ascomycota</taxon>
        <taxon>Pezizomycotina</taxon>
        <taxon>Eurotiomycetes</taxon>
        <taxon>Eurotiomycetidae</taxon>
        <taxon>Eurotiales</taxon>
        <taxon>Trichocomaceae</taxon>
        <taxon>Talaromyces</taxon>
        <taxon>Talaromyces sect. Talaromyces</taxon>
    </lineage>
</organism>
<feature type="compositionally biased region" description="Basic and acidic residues" evidence="9">
    <location>
        <begin position="1"/>
        <end position="19"/>
    </location>
</feature>
<evidence type="ECO:0000256" key="8">
    <source>
        <dbReference type="ARBA" id="ARBA00023242"/>
    </source>
</evidence>
<feature type="transmembrane region" description="Helical" evidence="10">
    <location>
        <begin position="388"/>
        <end position="409"/>
    </location>
</feature>
<feature type="transmembrane region" description="Helical" evidence="10">
    <location>
        <begin position="127"/>
        <end position="149"/>
    </location>
</feature>
<feature type="transmembrane region" description="Helical" evidence="10">
    <location>
        <begin position="96"/>
        <end position="115"/>
    </location>
</feature>
<dbReference type="PROSITE" id="PS50850">
    <property type="entry name" value="MFS"/>
    <property type="match status" value="1"/>
</dbReference>
<keyword evidence="6 10" id="KW-0472">Membrane</keyword>
<sequence length="1579" mass="177015">MSADKGTFKEHEDIKHDGTNDLSPGYRDYLISRHGTVELDPLPDMTDADPYNWPKWKKVVNLIMIAFHAMMATFTAAAIMAAFVDIAADLSVSVQRASYLTSLVIAIIGGAPLFWRPLADRFGRRPIFLLSLICSLVGNIGCANSYSFGTMGLCRAITAFFICPAAAIGSGVVTETFFKKERARYMGMWTVMITLGVPIAPLIMGFVAMRVGYRWIYYILAITNGVQFILYFFLGHETRYIRDADYINNGSALPEPKVGQFKFRRIDPTPLKFSDFYHPLTLVVHPCIFLPAAAYSMVFLWTGIVPTIEIPQLFPVLFNFNTEQNGLQMISIIIGSLLGEQIGGFMSDKWMSRRRQQQARKSGIATAGNAEDGGISGEEVLVAPEYRLWLAHVGYALSIVGFIVFSVQLGKASDTWDVTPLVGAAIGAAGNQVVTTVLITYAVDCYRLEAASVGVFITFVRQTWGFIGPFWFPQMFENVGFNRSAGIGVALMVAVSVIPTIIIQLQGALRAVAMACLPAASHVDATKLVEVFDTPASIEPRHHQVLEIPSPLPLGYLGPTSFAAEFVANTGSSGGLETEAAVTEIDGSDRLQPYWFRKISEVLMLLEDLPFLERLVSDFYNLSPAPVIPAPFVQNAFPSTQKLCAEYLPGRVTRLASDIIDNTSRPFQIPSSTQGCDFHKLYTGVNCRLEILGIMISQAGRSTQYGMGTGAFTICGEPQTRTQFAQRMYSASDTIVQVCKMLTPTNDLQLWLVYENMALTDMIQGGSTMKNVDEQGWSLKPVFQSVAWLRLRFSNAIFREEILDISLMPSEQKTVEQLRFVVPFQLPKIYILNQGLGTERDISRRCKETWESHPSYLRYTPQTDHDNVLIVYMLILAYLAYSYNEFLIQRLLVRQHQVPNTSLLSMQLYGFPAASVLIEVLQSETRSGIPVEYATPRAEIIRNLCVFVSHLDVEKPRNGCDALFKRAAKVFRDILDEVIEPRSISNNNRLPVSDSHDWVAAWNQDEIDVDLIGDGVQLENMDFGIMFDHRSELRVSSIPSISSSNFSFLHVAYSYFPSSYNGSRAIIETMVGVGGRSKACWQCRRRRVKCDENRPHCLRCIKAKLECSGYPDMTIIQFDGQKRHKISPSPRASQGTLDARAEESRELVRRSVSKNSAREFTFGTELLTTYQMPLNLNDVFIQYTRSKLFAGLNSDEVAAPEHGPEHEDLAQMNKAFLALSTTFFGIEHKENRLVSRGFHQYGQSLEYVHAALGDPTRYRSQDLLESIVTMALFEFLISDHQHGWLSHTVGLEKLYALRGPESFTSLSALKIFENSRPSIIFSSLFLRRKTVLSEPRWKVLPWATYPERKTAMQRLVDHLADCPALFVEKDRIFADGSMTVDRTNDLISLFEKVIDLLDSLQQWNEQWELENADYCYEMPAPASTPLISITSDGSAPVQAWPTILEYKTLYHANTIILYHGTIILLLNLARSMKEMSAFSTLSAYPPFDFEKLHTSGICICRSVDYHLQSMRQGAGSFFLLYPLRMAYAALGLTEPSIGVWIQGVLQKIQDGESGRWATAKYLLDLQPVSRTNSARISIK</sequence>
<feature type="transmembrane region" description="Helical" evidence="10">
    <location>
        <begin position="215"/>
        <end position="234"/>
    </location>
</feature>
<dbReference type="GO" id="GO:0005886">
    <property type="term" value="C:plasma membrane"/>
    <property type="evidence" value="ECO:0007669"/>
    <property type="project" value="TreeGrafter"/>
</dbReference>
<keyword evidence="3 10" id="KW-1133">Transmembrane helix</keyword>
<feature type="transmembrane region" description="Helical" evidence="10">
    <location>
        <begin position="282"/>
        <end position="306"/>
    </location>
</feature>
<dbReference type="GO" id="GO:0008270">
    <property type="term" value="F:zinc ion binding"/>
    <property type="evidence" value="ECO:0007669"/>
    <property type="project" value="InterPro"/>
</dbReference>
<dbReference type="GO" id="GO:0000981">
    <property type="term" value="F:DNA-binding transcription factor activity, RNA polymerase II-specific"/>
    <property type="evidence" value="ECO:0007669"/>
    <property type="project" value="InterPro"/>
</dbReference>
<dbReference type="Pfam" id="PF00172">
    <property type="entry name" value="Zn_clus"/>
    <property type="match status" value="1"/>
</dbReference>
<dbReference type="InterPro" id="IPR020846">
    <property type="entry name" value="MFS_dom"/>
</dbReference>
<feature type="transmembrane region" description="Helical" evidence="10">
    <location>
        <begin position="326"/>
        <end position="346"/>
    </location>
</feature>
<name>A0A0B8N0E0_TALPI</name>
<evidence type="ECO:0000256" key="4">
    <source>
        <dbReference type="ARBA" id="ARBA00023015"/>
    </source>
</evidence>
<dbReference type="Gene3D" id="1.20.1250.20">
    <property type="entry name" value="MFS general substrate transporter like domains"/>
    <property type="match status" value="1"/>
</dbReference>
<evidence type="ECO:0008006" key="15">
    <source>
        <dbReference type="Google" id="ProtNLM"/>
    </source>
</evidence>
<feature type="region of interest" description="Disordered" evidence="9">
    <location>
        <begin position="1121"/>
        <end position="1141"/>
    </location>
</feature>
<dbReference type="InterPro" id="IPR036864">
    <property type="entry name" value="Zn2-C6_fun-type_DNA-bd_sf"/>
</dbReference>
<evidence type="ECO:0000256" key="9">
    <source>
        <dbReference type="SAM" id="MobiDB-lite"/>
    </source>
</evidence>
<feature type="transmembrane region" description="Helical" evidence="10">
    <location>
        <begin position="484"/>
        <end position="505"/>
    </location>
</feature>
<dbReference type="GO" id="GO:0022857">
    <property type="term" value="F:transmembrane transporter activity"/>
    <property type="evidence" value="ECO:0007669"/>
    <property type="project" value="InterPro"/>
</dbReference>
<gene>
    <name evidence="13" type="ORF">TCE0_011r00452</name>
</gene>
<dbReference type="Gene3D" id="4.10.240.10">
    <property type="entry name" value="Zn(2)-C6 fungal-type DNA-binding domain"/>
    <property type="match status" value="1"/>
</dbReference>
<keyword evidence="2 10" id="KW-0812">Transmembrane</keyword>
<dbReference type="GO" id="GO:0003677">
    <property type="term" value="F:DNA binding"/>
    <property type="evidence" value="ECO:0007669"/>
    <property type="project" value="UniProtKB-KW"/>
</dbReference>
<dbReference type="PANTHER" id="PTHR23502">
    <property type="entry name" value="MAJOR FACILITATOR SUPERFAMILY"/>
    <property type="match status" value="1"/>
</dbReference>
<evidence type="ECO:0000256" key="5">
    <source>
        <dbReference type="ARBA" id="ARBA00023125"/>
    </source>
</evidence>
<dbReference type="CDD" id="cd00067">
    <property type="entry name" value="GAL4"/>
    <property type="match status" value="1"/>
</dbReference>
<dbReference type="SUPFAM" id="SSF57701">
    <property type="entry name" value="Zn2/Cys6 DNA-binding domain"/>
    <property type="match status" value="1"/>
</dbReference>
<evidence type="ECO:0000256" key="7">
    <source>
        <dbReference type="ARBA" id="ARBA00023163"/>
    </source>
</evidence>
<accession>A0A0B8N0E0</accession>
<feature type="region of interest" description="Disordered" evidence="9">
    <location>
        <begin position="1"/>
        <end position="20"/>
    </location>
</feature>
<dbReference type="InterPro" id="IPR036259">
    <property type="entry name" value="MFS_trans_sf"/>
</dbReference>
<reference evidence="14" key="1">
    <citation type="journal article" date="2015" name="Genome Announc.">
        <title>Draft genome sequence of Talaromyces cellulolyticus strain Y-94, a source of lignocellulosic biomass-degrading enzymes.</title>
        <authorList>
            <person name="Fujii T."/>
            <person name="Koike H."/>
            <person name="Sawayama S."/>
            <person name="Yano S."/>
            <person name="Inoue H."/>
        </authorList>
    </citation>
    <scope>NUCLEOTIDE SEQUENCE [LARGE SCALE GENOMIC DNA]</scope>
    <source>
        <strain evidence="14">Y-94</strain>
    </source>
</reference>
<dbReference type="Proteomes" id="UP000053095">
    <property type="component" value="Unassembled WGS sequence"/>
</dbReference>